<dbReference type="PANTHER" id="PTHR43591:SF78">
    <property type="entry name" value="SLR0407 PROTEIN"/>
    <property type="match status" value="1"/>
</dbReference>
<organism evidence="2">
    <name type="scientific">marine sediment metagenome</name>
    <dbReference type="NCBI Taxonomy" id="412755"/>
    <lineage>
        <taxon>unclassified sequences</taxon>
        <taxon>metagenomes</taxon>
        <taxon>ecological metagenomes</taxon>
    </lineage>
</organism>
<dbReference type="EMBL" id="BARU01013980">
    <property type="protein sequence ID" value="GAH42971.1"/>
    <property type="molecule type" value="Genomic_DNA"/>
</dbReference>
<dbReference type="GO" id="GO:0008757">
    <property type="term" value="F:S-adenosylmethionine-dependent methyltransferase activity"/>
    <property type="evidence" value="ECO:0007669"/>
    <property type="project" value="InterPro"/>
</dbReference>
<dbReference type="SUPFAM" id="SSF53335">
    <property type="entry name" value="S-adenosyl-L-methionine-dependent methyltransferases"/>
    <property type="match status" value="1"/>
</dbReference>
<dbReference type="AlphaFoldDB" id="X1FBI6"/>
<evidence type="ECO:0000259" key="1">
    <source>
        <dbReference type="Pfam" id="PF08241"/>
    </source>
</evidence>
<dbReference type="Gene3D" id="3.40.50.150">
    <property type="entry name" value="Vaccinia Virus protein VP39"/>
    <property type="match status" value="1"/>
</dbReference>
<evidence type="ECO:0000313" key="2">
    <source>
        <dbReference type="EMBL" id="GAH42971.1"/>
    </source>
</evidence>
<comment type="caution">
    <text evidence="2">The sequence shown here is derived from an EMBL/GenBank/DDBJ whole genome shotgun (WGS) entry which is preliminary data.</text>
</comment>
<proteinExistence type="predicted"/>
<dbReference type="CDD" id="cd02440">
    <property type="entry name" value="AdoMet_MTases"/>
    <property type="match status" value="1"/>
</dbReference>
<protein>
    <recommendedName>
        <fullName evidence="1">Methyltransferase type 11 domain-containing protein</fullName>
    </recommendedName>
</protein>
<dbReference type="Pfam" id="PF08241">
    <property type="entry name" value="Methyltransf_11"/>
    <property type="match status" value="1"/>
</dbReference>
<gene>
    <name evidence="2" type="ORF">S03H2_24932</name>
</gene>
<reference evidence="2" key="1">
    <citation type="journal article" date="2014" name="Front. Microbiol.">
        <title>High frequency of phylogenetically diverse reductive dehalogenase-homologous genes in deep subseafloor sedimentary metagenomes.</title>
        <authorList>
            <person name="Kawai M."/>
            <person name="Futagami T."/>
            <person name="Toyoda A."/>
            <person name="Takaki Y."/>
            <person name="Nishi S."/>
            <person name="Hori S."/>
            <person name="Arai W."/>
            <person name="Tsubouchi T."/>
            <person name="Morono Y."/>
            <person name="Uchiyama I."/>
            <person name="Ito T."/>
            <person name="Fujiyama A."/>
            <person name="Inagaki F."/>
            <person name="Takami H."/>
        </authorList>
    </citation>
    <scope>NUCLEOTIDE SEQUENCE</scope>
    <source>
        <strain evidence="2">Expedition CK06-06</strain>
    </source>
</reference>
<feature type="domain" description="Methyltransferase type 11" evidence="1">
    <location>
        <begin position="52"/>
        <end position="149"/>
    </location>
</feature>
<dbReference type="InterPro" id="IPR013216">
    <property type="entry name" value="Methyltransf_11"/>
</dbReference>
<accession>X1FBI6</accession>
<dbReference type="PANTHER" id="PTHR43591">
    <property type="entry name" value="METHYLTRANSFERASE"/>
    <property type="match status" value="1"/>
</dbReference>
<sequence>MSEQISAFSHVDSAAQTGALVEFLDRTAADHFGEINRRSFDLLHLRDGAAVLDVGCGTGDDVRAMRAEVGARGCATGIDLSRRMVEEALARDCNSTFASRFLVGDVRSLAFADGAFDACRISRVLLHVDDPETALGEAARVVRSGGRIVAVEPDFDTL</sequence>
<dbReference type="InterPro" id="IPR029063">
    <property type="entry name" value="SAM-dependent_MTases_sf"/>
</dbReference>
<feature type="non-terminal residue" evidence="2">
    <location>
        <position position="158"/>
    </location>
</feature>
<name>X1FBI6_9ZZZZ</name>